<comment type="catalytic activity">
    <reaction evidence="8 9">
        <text>tRNA(Gln) + L-glutamine + ATP = L-glutaminyl-tRNA(Gln) + AMP + diphosphate</text>
        <dbReference type="Rhea" id="RHEA:20121"/>
        <dbReference type="Rhea" id="RHEA-COMP:9662"/>
        <dbReference type="Rhea" id="RHEA-COMP:9681"/>
        <dbReference type="ChEBI" id="CHEBI:30616"/>
        <dbReference type="ChEBI" id="CHEBI:33019"/>
        <dbReference type="ChEBI" id="CHEBI:58359"/>
        <dbReference type="ChEBI" id="CHEBI:78442"/>
        <dbReference type="ChEBI" id="CHEBI:78521"/>
        <dbReference type="ChEBI" id="CHEBI:456215"/>
        <dbReference type="EC" id="6.1.1.18"/>
    </reaction>
</comment>
<keyword evidence="4 9" id="KW-0547">Nucleotide-binding</keyword>
<dbReference type="Proteomes" id="UP000192907">
    <property type="component" value="Unassembled WGS sequence"/>
</dbReference>
<reference evidence="15" key="1">
    <citation type="submission" date="2017-04" db="EMBL/GenBank/DDBJ databases">
        <authorList>
            <person name="Varghese N."/>
            <person name="Submissions S."/>
        </authorList>
    </citation>
    <scope>NUCLEOTIDE SEQUENCE [LARGE SCALE GENOMIC DNA]</scope>
    <source>
        <strain evidence="15">RKEM611</strain>
    </source>
</reference>
<dbReference type="Gene3D" id="3.40.50.620">
    <property type="entry name" value="HUPs"/>
    <property type="match status" value="1"/>
</dbReference>
<keyword evidence="3 9" id="KW-0436">Ligase</keyword>
<feature type="domain" description="tRNA synthetases class I (E and Q) anti-codon binding" evidence="13">
    <location>
        <begin position="460"/>
        <end position="533"/>
    </location>
</feature>
<keyword evidence="2 9" id="KW-0963">Cytoplasm</keyword>
<comment type="caution">
    <text evidence="9">Lacks conserved residue(s) required for the propagation of feature annotation.</text>
</comment>
<dbReference type="NCBIfam" id="TIGR00440">
    <property type="entry name" value="glnS"/>
    <property type="match status" value="1"/>
</dbReference>
<dbReference type="InterPro" id="IPR022861">
    <property type="entry name" value="Gln_tRNA_ligase_bac"/>
</dbReference>
<dbReference type="InterPro" id="IPR001412">
    <property type="entry name" value="aa-tRNA-synth_I_CS"/>
</dbReference>
<protein>
    <recommendedName>
        <fullName evidence="9">Glutamine--tRNA ligase</fullName>
        <ecNumber evidence="9">6.1.1.18</ecNumber>
    </recommendedName>
    <alternativeName>
        <fullName evidence="9">Glutaminyl-tRNA synthetase</fullName>
        <shortName evidence="9">GlnRS</shortName>
    </alternativeName>
</protein>
<feature type="short sequence motif" description="'KMSKS' region" evidence="9">
    <location>
        <begin position="270"/>
        <end position="274"/>
    </location>
</feature>
<evidence type="ECO:0000256" key="2">
    <source>
        <dbReference type="ARBA" id="ARBA00022490"/>
    </source>
</evidence>
<evidence type="ECO:0000256" key="7">
    <source>
        <dbReference type="ARBA" id="ARBA00023146"/>
    </source>
</evidence>
<dbReference type="FunFam" id="3.40.50.620:FF:000037">
    <property type="entry name" value="Glutamine--tRNA ligase cytoplasmic"/>
    <property type="match status" value="1"/>
</dbReference>
<dbReference type="PROSITE" id="PS00178">
    <property type="entry name" value="AA_TRNA_LIGASE_I"/>
    <property type="match status" value="1"/>
</dbReference>
<dbReference type="CDD" id="cd00807">
    <property type="entry name" value="GlnRS_core"/>
    <property type="match status" value="1"/>
</dbReference>
<feature type="binding site" evidence="9">
    <location>
        <begin position="36"/>
        <end position="38"/>
    </location>
    <ligand>
        <name>ATP</name>
        <dbReference type="ChEBI" id="CHEBI:30616"/>
    </ligand>
</feature>
<dbReference type="InterPro" id="IPR020058">
    <property type="entry name" value="Glu/Gln-tRNA-synth_Ib_cat-dom"/>
</dbReference>
<dbReference type="InterPro" id="IPR020059">
    <property type="entry name" value="Glu/Gln-tRNA-synth_Ib_codon-bd"/>
</dbReference>
<dbReference type="Pfam" id="PF03950">
    <property type="entry name" value="tRNA-synt_1c_C"/>
    <property type="match status" value="1"/>
</dbReference>
<dbReference type="GO" id="GO:0005829">
    <property type="term" value="C:cytosol"/>
    <property type="evidence" value="ECO:0007669"/>
    <property type="project" value="TreeGrafter"/>
</dbReference>
<evidence type="ECO:0000256" key="1">
    <source>
        <dbReference type="ARBA" id="ARBA00005594"/>
    </source>
</evidence>
<dbReference type="OrthoDB" id="5288516at2"/>
<feature type="binding site" evidence="9">
    <location>
        <begin position="42"/>
        <end position="48"/>
    </location>
    <ligand>
        <name>ATP</name>
        <dbReference type="ChEBI" id="CHEBI:30616"/>
    </ligand>
</feature>
<dbReference type="AlphaFoldDB" id="A0A1Y6BWJ7"/>
<accession>A0A1Y6BWJ7</accession>
<comment type="subcellular location">
    <subcellularLocation>
        <location evidence="9">Cytoplasm</location>
    </subcellularLocation>
</comment>
<evidence type="ECO:0000256" key="4">
    <source>
        <dbReference type="ARBA" id="ARBA00022741"/>
    </source>
</evidence>
<dbReference type="InterPro" id="IPR004514">
    <property type="entry name" value="Gln-tRNA-synth"/>
</dbReference>
<dbReference type="InterPro" id="IPR011035">
    <property type="entry name" value="Ribosomal_bL25/Gln-tRNA_synth"/>
</dbReference>
<dbReference type="GO" id="GO:0006424">
    <property type="term" value="P:glutamyl-tRNA aminoacylation"/>
    <property type="evidence" value="ECO:0007669"/>
    <property type="project" value="UniProtKB-UniRule"/>
</dbReference>
<dbReference type="PANTHER" id="PTHR43097:SF5">
    <property type="entry name" value="GLUTAMATE--TRNA LIGASE"/>
    <property type="match status" value="1"/>
</dbReference>
<dbReference type="PRINTS" id="PR00987">
    <property type="entry name" value="TRNASYNTHGLU"/>
</dbReference>
<feature type="binding site" evidence="9">
    <location>
        <position position="233"/>
    </location>
    <ligand>
        <name>ATP</name>
        <dbReference type="ChEBI" id="CHEBI:30616"/>
    </ligand>
</feature>
<dbReference type="Gene3D" id="2.40.240.10">
    <property type="entry name" value="Ribosomal Protein L25, Chain P"/>
    <property type="match status" value="2"/>
</dbReference>
<comment type="subunit">
    <text evidence="9">Monomer.</text>
</comment>
<dbReference type="InterPro" id="IPR000924">
    <property type="entry name" value="Glu/Gln-tRNA-synth"/>
</dbReference>
<evidence type="ECO:0000256" key="3">
    <source>
        <dbReference type="ARBA" id="ARBA00022598"/>
    </source>
</evidence>
<evidence type="ECO:0000313" key="15">
    <source>
        <dbReference type="Proteomes" id="UP000192907"/>
    </source>
</evidence>
<dbReference type="InterPro" id="IPR020056">
    <property type="entry name" value="Rbsml_bL25/Gln-tRNA_synth_N"/>
</dbReference>
<proteinExistence type="inferred from homology"/>
<organism evidence="14 15">
    <name type="scientific">Pseudobacteriovorax antillogorgiicola</name>
    <dbReference type="NCBI Taxonomy" id="1513793"/>
    <lineage>
        <taxon>Bacteria</taxon>
        <taxon>Pseudomonadati</taxon>
        <taxon>Bdellovibrionota</taxon>
        <taxon>Oligoflexia</taxon>
        <taxon>Oligoflexales</taxon>
        <taxon>Pseudobacteriovoracaceae</taxon>
        <taxon>Pseudobacteriovorax</taxon>
    </lineage>
</organism>
<feature type="domain" description="Glutamyl/glutaminyl-tRNA synthetase class Ib catalytic" evidence="11">
    <location>
        <begin position="29"/>
        <end position="327"/>
    </location>
</feature>
<evidence type="ECO:0000259" key="11">
    <source>
        <dbReference type="Pfam" id="PF00749"/>
    </source>
</evidence>
<dbReference type="InterPro" id="IPR050132">
    <property type="entry name" value="Gln/Glu-tRNA_Ligase"/>
</dbReference>
<keyword evidence="5 9" id="KW-0067">ATP-binding</keyword>
<dbReference type="EC" id="6.1.1.18" evidence="9"/>
<feature type="binding site" evidence="9">
    <location>
        <position position="214"/>
    </location>
    <ligand>
        <name>L-glutamine</name>
        <dbReference type="ChEBI" id="CHEBI:58359"/>
    </ligand>
</feature>
<dbReference type="SUPFAM" id="SSF52374">
    <property type="entry name" value="Nucleotidylyl transferase"/>
    <property type="match status" value="1"/>
</dbReference>
<keyword evidence="15" id="KW-1185">Reference proteome</keyword>
<dbReference type="PANTHER" id="PTHR43097">
    <property type="entry name" value="GLUTAMINE-TRNA LIGASE"/>
    <property type="match status" value="1"/>
</dbReference>
<dbReference type="EMBL" id="FWZT01000010">
    <property type="protein sequence ID" value="SMF32788.1"/>
    <property type="molecule type" value="Genomic_DNA"/>
</dbReference>
<evidence type="ECO:0000256" key="9">
    <source>
        <dbReference type="HAMAP-Rule" id="MF_00126"/>
    </source>
</evidence>
<comment type="similarity">
    <text evidence="1 9 10">Belongs to the class-I aminoacyl-tRNA synthetase family.</text>
</comment>
<gene>
    <name evidence="9" type="primary">glnS</name>
    <name evidence="14" type="ORF">SAMN06296036_11056</name>
</gene>
<dbReference type="InterPro" id="IPR049437">
    <property type="entry name" value="tRNA-synt_1c_C2"/>
</dbReference>
<dbReference type="InterPro" id="IPR014729">
    <property type="entry name" value="Rossmann-like_a/b/a_fold"/>
</dbReference>
<feature type="binding site" evidence="9">
    <location>
        <position position="69"/>
    </location>
    <ligand>
        <name>L-glutamine</name>
        <dbReference type="ChEBI" id="CHEBI:58359"/>
    </ligand>
</feature>
<dbReference type="HAMAP" id="MF_00126">
    <property type="entry name" value="Gln_tRNA_synth"/>
    <property type="match status" value="1"/>
</dbReference>
<dbReference type="GO" id="GO:0005524">
    <property type="term" value="F:ATP binding"/>
    <property type="evidence" value="ECO:0007669"/>
    <property type="project" value="UniProtKB-UniRule"/>
</dbReference>
<feature type="short sequence motif" description="'HIGH' region" evidence="9">
    <location>
        <begin position="35"/>
        <end position="45"/>
    </location>
</feature>
<dbReference type="NCBIfam" id="NF011291">
    <property type="entry name" value="PRK14703.1"/>
    <property type="match status" value="1"/>
</dbReference>
<evidence type="ECO:0000259" key="12">
    <source>
        <dbReference type="Pfam" id="PF03950"/>
    </source>
</evidence>
<dbReference type="RefSeq" id="WP_132320742.1">
    <property type="nucleotide sequence ID" value="NZ_FWZT01000010.1"/>
</dbReference>
<feature type="binding site" evidence="9">
    <location>
        <begin position="263"/>
        <end position="264"/>
    </location>
    <ligand>
        <name>ATP</name>
        <dbReference type="ChEBI" id="CHEBI:30616"/>
    </ligand>
</feature>
<keyword evidence="6 9" id="KW-0648">Protein biosynthesis</keyword>
<keyword evidence="7 9" id="KW-0030">Aminoacyl-tRNA synthetase</keyword>
<evidence type="ECO:0000256" key="5">
    <source>
        <dbReference type="ARBA" id="ARBA00022840"/>
    </source>
</evidence>
<evidence type="ECO:0000256" key="6">
    <source>
        <dbReference type="ARBA" id="ARBA00022917"/>
    </source>
</evidence>
<evidence type="ECO:0000256" key="8">
    <source>
        <dbReference type="ARBA" id="ARBA00048270"/>
    </source>
</evidence>
<name>A0A1Y6BWJ7_9BACT</name>
<dbReference type="GO" id="GO:0006425">
    <property type="term" value="P:glutaminyl-tRNA aminoacylation"/>
    <property type="evidence" value="ECO:0007669"/>
    <property type="project" value="UniProtKB-UniRule"/>
</dbReference>
<evidence type="ECO:0000313" key="14">
    <source>
        <dbReference type="EMBL" id="SMF32788.1"/>
    </source>
</evidence>
<dbReference type="STRING" id="1513793.SAMN06296036_11056"/>
<sequence>MTDDKKPAVNFIRNIINEDLKNGKNGGRVVTRFPPEPNGYLHIGHAKSICFNFSLAQEYPGGKCYLRFDDTNPEKESVEFMESIKRDVAWLGFDWEDRLTHASDYFDRLYELAEGLIQRDKAYVCSLNAEQAREYRGTLKEPGKDSPDRNRPVEESLDLFRRMKAGEFADGTYTLRAKIDMSSGNINMRDPVLYRIRKVHHHRTGDKWNIYPMYDYTHPLSDAFEAVTHSICTLEFQDHRPLYDWIIEQCETEFVPHQYEFSRLNVNYTITSKRKLKYLVDQGLVSGWDDPRMPTISGMRRRGLTPASLRKFSERTGISKKETIIDVGILEEEVRNDLNETAKRAFAVLDPIKVTISNYPEGKEEVIEIPNHPQKPDWGTREILFEKTLYIDRSDFLEDAPPKFFRLSPGKEVRLRYGYVIRCDEVIKDDAGVVRELVCTYDPDTLGGKKPADGRKVKGIIHWLSESGSKPALVRIYDRLFNVENPGVVESVEDALNPESLLTMVDSRIENSLTQVAPGDTFQFERLGYFCADQIEFSAEKPVFNRTVTLKDTWQSKN</sequence>
<dbReference type="Pfam" id="PF20974">
    <property type="entry name" value="tRNA-synt_1c_C2"/>
    <property type="match status" value="1"/>
</dbReference>
<dbReference type="Pfam" id="PF00749">
    <property type="entry name" value="tRNA-synt_1c"/>
    <property type="match status" value="1"/>
</dbReference>
<dbReference type="SUPFAM" id="SSF50715">
    <property type="entry name" value="Ribosomal protein L25-like"/>
    <property type="match status" value="1"/>
</dbReference>
<feature type="domain" description="Glutamyl/glutaminyl-tRNA synthetase class Ib anti-codon binding" evidence="12">
    <location>
        <begin position="342"/>
        <end position="442"/>
    </location>
</feature>
<evidence type="ECO:0000259" key="13">
    <source>
        <dbReference type="Pfam" id="PF20974"/>
    </source>
</evidence>
<evidence type="ECO:0000256" key="10">
    <source>
        <dbReference type="RuleBase" id="RU363037"/>
    </source>
</evidence>
<dbReference type="GO" id="GO:0004819">
    <property type="term" value="F:glutamine-tRNA ligase activity"/>
    <property type="evidence" value="ECO:0007669"/>
    <property type="project" value="UniProtKB-UniRule"/>
</dbReference>
<dbReference type="FunFam" id="2.40.240.10:FF:000001">
    <property type="entry name" value="Glutamine--tRNA ligase"/>
    <property type="match status" value="1"/>
</dbReference>